<dbReference type="GO" id="GO:0098588">
    <property type="term" value="C:bounding membrane of organelle"/>
    <property type="evidence" value="ECO:0007669"/>
    <property type="project" value="UniProtKB-ARBA"/>
</dbReference>
<evidence type="ECO:0000313" key="11">
    <source>
        <dbReference type="Ensembl" id="ENSXETP00000082026"/>
    </source>
</evidence>
<dbReference type="Pfam" id="PF20520">
    <property type="entry name" value="Ac45-VOA1_TM"/>
    <property type="match status" value="1"/>
</dbReference>
<gene>
    <name evidence="11" type="primary">atp6ap1l</name>
</gene>
<evidence type="ECO:0000256" key="5">
    <source>
        <dbReference type="ARBA" id="ARBA00022989"/>
    </source>
</evidence>
<evidence type="ECO:0000256" key="1">
    <source>
        <dbReference type="ARBA" id="ARBA00004167"/>
    </source>
</evidence>
<comment type="subcellular location">
    <subcellularLocation>
        <location evidence="1">Membrane</location>
        <topology evidence="1">Single-pass membrane protein</topology>
    </subcellularLocation>
</comment>
<dbReference type="PANTHER" id="PTHR12471">
    <property type="entry name" value="VACUOLAR ATP SYNTHASE SUBUNIT S1"/>
    <property type="match status" value="1"/>
</dbReference>
<keyword evidence="6" id="KW-0072">Autophagy</keyword>
<evidence type="ECO:0000256" key="8">
    <source>
        <dbReference type="SAM" id="Phobius"/>
    </source>
</evidence>
<comment type="similarity">
    <text evidence="2">Belongs to the vacuolar ATPase subunit S1 family.</text>
</comment>
<dbReference type="FunFam" id="2.40.160.110:FF:000003">
    <property type="entry name" value="ATPase H+ transporting accessory protein 1"/>
    <property type="match status" value="1"/>
</dbReference>
<proteinExistence type="inferred from homology"/>
<evidence type="ECO:0000256" key="2">
    <source>
        <dbReference type="ARBA" id="ARBA00009037"/>
    </source>
</evidence>
<evidence type="ECO:0000256" key="7">
    <source>
        <dbReference type="ARBA" id="ARBA00023136"/>
    </source>
</evidence>
<dbReference type="GO" id="GO:0006914">
    <property type="term" value="P:autophagy"/>
    <property type="evidence" value="ECO:0007669"/>
    <property type="project" value="UniProtKB-KW"/>
</dbReference>
<dbReference type="Gene3D" id="3.30.1460.50">
    <property type="match status" value="1"/>
</dbReference>
<keyword evidence="3 8" id="KW-0812">Transmembrane</keyword>
<feature type="domain" description="V-type proton ATPase subunit S1 luminal" evidence="9">
    <location>
        <begin position="256"/>
        <end position="403"/>
    </location>
</feature>
<sequence length="507" mass="58673">MMSDFYLAEDTFKTCCIEFVKHSQNIADGWEWKSLKGTDEGYMCKVCCQSRPKSIISSERKETDEDERTSVVSETDIYNEDFDVSLVPQLTQESEVIHYEYHVLYSISYQAPVLYFRASFLDGKPLTLDEIWARVHDCFRPSLLQGPWETITQQEHPILGQPFFVLHPCRTNEFMSTLQGSSGSYKYQTTSRKELVWNYGQNNQHRAGRNHPLKHQGTGQGMLYNILRRETLHEEMIIENKAHRHRLINITSNGKTCVLFKAKRIMIQFKNETQLDLTTKNVSLHDTIDLARSSCNEENATLSLKFLNVGVLSGLTLRFLLMKSYYKLSFQNWFQLHNVQIILNNSVQATFNTTWISAPVGSSFHCHHISSLKKYDALLVPSSGDGSTRLWDLTFLNFQIQAFNAEDGHFGSARDCTTYMSPAILMGLVMSLILLLVLAYALHMLIHLKSIDKHYQRKNSTTYFPKTKDYSHEDEREPLSGRLQECYELRQQQYSKRHVQPCTSVPY</sequence>
<dbReference type="Bgee" id="ENSXETG00000030377">
    <property type="expression patterns" value="Expressed in testis and 5 other cell types or tissues"/>
</dbReference>
<accession>A0A6I8RKK3</accession>
<dbReference type="InParanoid" id="A0A6I8RKK3"/>
<organism evidence="11">
    <name type="scientific">Xenopus tropicalis</name>
    <name type="common">Western clawed frog</name>
    <name type="synonym">Silurana tropicalis</name>
    <dbReference type="NCBI Taxonomy" id="8364"/>
    <lineage>
        <taxon>Eukaryota</taxon>
        <taxon>Metazoa</taxon>
        <taxon>Chordata</taxon>
        <taxon>Craniata</taxon>
        <taxon>Vertebrata</taxon>
        <taxon>Euteleostomi</taxon>
        <taxon>Amphibia</taxon>
        <taxon>Batrachia</taxon>
        <taxon>Anura</taxon>
        <taxon>Pipoidea</taxon>
        <taxon>Pipidae</taxon>
        <taxon>Xenopodinae</taxon>
        <taxon>Xenopus</taxon>
        <taxon>Silurana</taxon>
    </lineage>
</organism>
<feature type="domain" description="V-type proton ATPase subunit S1/VOA1 transmembrane" evidence="10">
    <location>
        <begin position="418"/>
        <end position="454"/>
    </location>
</feature>
<reference evidence="11" key="2">
    <citation type="submission" date="2020-05" db="UniProtKB">
        <authorList>
            <consortium name="Ensembl"/>
        </authorList>
    </citation>
    <scope>IDENTIFICATION</scope>
</reference>
<dbReference type="GO" id="GO:0012505">
    <property type="term" value="C:endomembrane system"/>
    <property type="evidence" value="ECO:0007669"/>
    <property type="project" value="UniProtKB-ARBA"/>
</dbReference>
<evidence type="ECO:0000256" key="4">
    <source>
        <dbReference type="ARBA" id="ARBA00022786"/>
    </source>
</evidence>
<keyword evidence="5 8" id="KW-1133">Transmembrane helix</keyword>
<evidence type="ECO:0000256" key="6">
    <source>
        <dbReference type="ARBA" id="ARBA00023006"/>
    </source>
</evidence>
<dbReference type="Pfam" id="PF03987">
    <property type="entry name" value="Autophagy_act_C"/>
    <property type="match status" value="1"/>
</dbReference>
<dbReference type="Gene3D" id="2.40.160.110">
    <property type="match status" value="1"/>
</dbReference>
<dbReference type="InterPro" id="IPR008388">
    <property type="entry name" value="Ac45_acc_su"/>
</dbReference>
<feature type="transmembrane region" description="Helical" evidence="8">
    <location>
        <begin position="424"/>
        <end position="448"/>
    </location>
</feature>
<dbReference type="Pfam" id="PF05827">
    <property type="entry name" value="VAS1_LD"/>
    <property type="match status" value="1"/>
</dbReference>
<keyword evidence="4" id="KW-0833">Ubl conjugation pathway</keyword>
<protein>
    <submittedName>
        <fullName evidence="11">ATPase, H+ transporting, lysosomal accessory protein 1-like</fullName>
    </submittedName>
</protein>
<dbReference type="InterPro" id="IPR046756">
    <property type="entry name" value="VAS1/VOA1_TM"/>
</dbReference>
<evidence type="ECO:0000256" key="3">
    <source>
        <dbReference type="ARBA" id="ARBA00022692"/>
    </source>
</evidence>
<dbReference type="GO" id="GO:0019787">
    <property type="term" value="F:ubiquitin-like protein transferase activity"/>
    <property type="evidence" value="ECO:0007669"/>
    <property type="project" value="InterPro"/>
</dbReference>
<dbReference type="InterPro" id="IPR007135">
    <property type="entry name" value="Atg3/Atg10"/>
</dbReference>
<name>A0A6I8RKK3_XENTR</name>
<keyword evidence="7 8" id="KW-0472">Membrane</keyword>
<dbReference type="GO" id="GO:0030659">
    <property type="term" value="C:cytoplasmic vesicle membrane"/>
    <property type="evidence" value="ECO:0007669"/>
    <property type="project" value="UniProtKB-ARBA"/>
</dbReference>
<reference evidence="11" key="1">
    <citation type="journal article" date="2010" name="Science">
        <title>The genome of the Western clawed frog Xenopus tropicalis.</title>
        <authorList>
            <person name="Hellsten U."/>
            <person name="Harland R.M."/>
            <person name="Gilchrist M.J."/>
            <person name="Hendrix D."/>
            <person name="Jurka J."/>
            <person name="Kapitonov V."/>
            <person name="Ovcharenko I."/>
            <person name="Putnam N.H."/>
            <person name="Shu S."/>
            <person name="Taher L."/>
            <person name="Blitz I.L."/>
            <person name="Blumberg B."/>
            <person name="Dichmann D.S."/>
            <person name="Dubchak I."/>
            <person name="Amaya E."/>
            <person name="Detter J.C."/>
            <person name="Fletcher R."/>
            <person name="Gerhard D.S."/>
            <person name="Goodstein D."/>
            <person name="Graves T."/>
            <person name="Grigoriev I.V."/>
            <person name="Grimwood J."/>
            <person name="Kawashima T."/>
            <person name="Lindquist E."/>
            <person name="Lucas S.M."/>
            <person name="Mead P.E."/>
            <person name="Mitros T."/>
            <person name="Ogino H."/>
            <person name="Ohta Y."/>
            <person name="Poliakov A.V."/>
            <person name="Pollet N."/>
            <person name="Robert J."/>
            <person name="Salamov A."/>
            <person name="Sater A.K."/>
            <person name="Schmutz J."/>
            <person name="Terry A."/>
            <person name="Vize P.D."/>
            <person name="Warren W.C."/>
            <person name="Wells D."/>
            <person name="Wills A."/>
            <person name="Wilson R.K."/>
            <person name="Zimmerman L.B."/>
            <person name="Zorn A.M."/>
            <person name="Grainger R."/>
            <person name="Grammer T."/>
            <person name="Khokha M.K."/>
            <person name="Richardson P.M."/>
            <person name="Rokhsar D.S."/>
        </authorList>
    </citation>
    <scope>NUCLEOTIDE SEQUENCE [LARGE SCALE GENOMIC DNA]</scope>
    <source>
        <strain evidence="11">Nigerian</strain>
    </source>
</reference>
<dbReference type="Ensembl" id="ENSXETT00000068662">
    <property type="protein sequence ID" value="ENSXETP00000082026"/>
    <property type="gene ID" value="ENSXETG00000030377"/>
</dbReference>
<evidence type="ECO:0000259" key="10">
    <source>
        <dbReference type="Pfam" id="PF20520"/>
    </source>
</evidence>
<dbReference type="PANTHER" id="PTHR12471:SF3">
    <property type="entry name" value="ATPASE, H+ TRANSPORTING, LYSOSOMAL ACCESSORY PROTEIN 1-LIKE"/>
    <property type="match status" value="1"/>
</dbReference>
<dbReference type="GeneTree" id="ENSGT00940000158156"/>
<evidence type="ECO:0000259" key="9">
    <source>
        <dbReference type="Pfam" id="PF05827"/>
    </source>
</evidence>
<dbReference type="InterPro" id="IPR046755">
    <property type="entry name" value="VAS1_LD"/>
</dbReference>
<dbReference type="AlphaFoldDB" id="A0A6I8RKK3"/>